<organism evidence="2 3">
    <name type="scientific">Sphingobacterium corticibacterium</name>
    <dbReference type="NCBI Taxonomy" id="2484746"/>
    <lineage>
        <taxon>Bacteria</taxon>
        <taxon>Pseudomonadati</taxon>
        <taxon>Bacteroidota</taxon>
        <taxon>Sphingobacteriia</taxon>
        <taxon>Sphingobacteriales</taxon>
        <taxon>Sphingobacteriaceae</taxon>
        <taxon>Sphingobacterium</taxon>
    </lineage>
</organism>
<keyword evidence="1" id="KW-0472">Membrane</keyword>
<sequence>MENTVSTRPAKKTDNNANRTEYYVQLTVAIVIGLAGVFIRFVPDVLPSLDQMTFLFSLIANILMIVASIIAFKVVFDILGFGKNKN</sequence>
<reference evidence="2 3" key="1">
    <citation type="submission" date="2019-02" db="EMBL/GenBank/DDBJ databases">
        <authorList>
            <person name="Li Y."/>
        </authorList>
    </citation>
    <scope>NUCLEOTIDE SEQUENCE [LARGE SCALE GENOMIC DNA]</scope>
    <source>
        <strain evidence="2 3">30C10-4-7</strain>
    </source>
</reference>
<evidence type="ECO:0000313" key="3">
    <source>
        <dbReference type="Proteomes" id="UP000292855"/>
    </source>
</evidence>
<evidence type="ECO:0000256" key="1">
    <source>
        <dbReference type="SAM" id="Phobius"/>
    </source>
</evidence>
<dbReference type="EMBL" id="SGIT01000001">
    <property type="protein sequence ID" value="RZF62786.1"/>
    <property type="molecule type" value="Genomic_DNA"/>
</dbReference>
<keyword evidence="1" id="KW-0812">Transmembrane</keyword>
<evidence type="ECO:0000313" key="2">
    <source>
        <dbReference type="EMBL" id="RZF62786.1"/>
    </source>
</evidence>
<name>A0A4Q6Y1A7_9SPHI</name>
<keyword evidence="1" id="KW-1133">Transmembrane helix</keyword>
<dbReference type="OrthoDB" id="713185at2"/>
<accession>A0A4Q6Y1A7</accession>
<keyword evidence="3" id="KW-1185">Reference proteome</keyword>
<gene>
    <name evidence="2" type="ORF">EWE74_08360</name>
</gene>
<dbReference type="RefSeq" id="WP_130141009.1">
    <property type="nucleotide sequence ID" value="NZ_SGIT01000001.1"/>
</dbReference>
<feature type="transmembrane region" description="Helical" evidence="1">
    <location>
        <begin position="54"/>
        <end position="76"/>
    </location>
</feature>
<dbReference type="AlphaFoldDB" id="A0A4Q6Y1A7"/>
<comment type="caution">
    <text evidence="2">The sequence shown here is derived from an EMBL/GenBank/DDBJ whole genome shotgun (WGS) entry which is preliminary data.</text>
</comment>
<feature type="transmembrane region" description="Helical" evidence="1">
    <location>
        <begin position="21"/>
        <end position="42"/>
    </location>
</feature>
<protein>
    <submittedName>
        <fullName evidence="2">Uncharacterized protein</fullName>
    </submittedName>
</protein>
<dbReference type="Proteomes" id="UP000292855">
    <property type="component" value="Unassembled WGS sequence"/>
</dbReference>
<proteinExistence type="predicted"/>